<sequence length="408" mass="46616">MASNFMCRMLQIPLLASLLSMCLLFPAVQGRRNISDIEHAYQGIYWKTALRECPTEHFDILVESTRMMLELTEKNNKPMDTPGWQRFFVADGAGMEGWSSEKHLPDYLQVQNIMTQVNLFPRLGKVGKGNKKRDYQVAYRCRSSRRGPCPKRGKTIATRKNSHGRWEMNFCEAFFSHKYLNDITNGEKMTAHKLGSLVSYEHLLAHDWTFVDLLGSSFHVKDLEAKNDNRHIKSKISGVEWANFFAWYWNAIPNFVVKYSAENYAWFWTNNWFNEKWDWKDNGLDPQWGPTTNTSFPGSPSEVAGPGAVVPLDIQTNEQKNCHSGNDPRESFCDYIGEPYGDWLKDREKSFTSEGGCELTNAGARLVIMPLTPLASVRVMAKKLRSLIPGVLVSGEARPEVIRMFSSS</sequence>
<proteinExistence type="predicted"/>
<feature type="chain" id="PRO_5024975176" evidence="1">
    <location>
        <begin position="31"/>
        <end position="408"/>
    </location>
</feature>
<evidence type="ECO:0000256" key="1">
    <source>
        <dbReference type="SAM" id="SignalP"/>
    </source>
</evidence>
<accession>A0A5N7BH72</accession>
<dbReference type="EMBL" id="ML736173">
    <property type="protein sequence ID" value="KAE8381143.1"/>
    <property type="molecule type" value="Genomic_DNA"/>
</dbReference>
<name>A0A5N7BH72_9EURO</name>
<dbReference type="AlphaFoldDB" id="A0A5N7BH72"/>
<feature type="signal peptide" evidence="1">
    <location>
        <begin position="1"/>
        <end position="30"/>
    </location>
</feature>
<keyword evidence="1" id="KW-0732">Signal</keyword>
<dbReference type="OrthoDB" id="3482317at2759"/>
<organism evidence="2 3">
    <name type="scientific">Aspergillus bertholletiae</name>
    <dbReference type="NCBI Taxonomy" id="1226010"/>
    <lineage>
        <taxon>Eukaryota</taxon>
        <taxon>Fungi</taxon>
        <taxon>Dikarya</taxon>
        <taxon>Ascomycota</taxon>
        <taxon>Pezizomycotina</taxon>
        <taxon>Eurotiomycetes</taxon>
        <taxon>Eurotiomycetidae</taxon>
        <taxon>Eurotiales</taxon>
        <taxon>Aspergillaceae</taxon>
        <taxon>Aspergillus</taxon>
        <taxon>Aspergillus subgen. Circumdati</taxon>
    </lineage>
</organism>
<keyword evidence="3" id="KW-1185">Reference proteome</keyword>
<reference evidence="2 3" key="1">
    <citation type="submission" date="2019-04" db="EMBL/GenBank/DDBJ databases">
        <title>Friends and foes A comparative genomics studyof 23 Aspergillus species from section Flavi.</title>
        <authorList>
            <consortium name="DOE Joint Genome Institute"/>
            <person name="Kjaerbolling I."/>
            <person name="Vesth T."/>
            <person name="Frisvad J.C."/>
            <person name="Nybo J.L."/>
            <person name="Theobald S."/>
            <person name="Kildgaard S."/>
            <person name="Isbrandt T."/>
            <person name="Kuo A."/>
            <person name="Sato A."/>
            <person name="Lyhne E.K."/>
            <person name="Kogle M.E."/>
            <person name="Wiebenga A."/>
            <person name="Kun R.S."/>
            <person name="Lubbers R.J."/>
            <person name="Makela M.R."/>
            <person name="Barry K."/>
            <person name="Chovatia M."/>
            <person name="Clum A."/>
            <person name="Daum C."/>
            <person name="Haridas S."/>
            <person name="He G."/>
            <person name="LaButti K."/>
            <person name="Lipzen A."/>
            <person name="Mondo S."/>
            <person name="Riley R."/>
            <person name="Salamov A."/>
            <person name="Simmons B.A."/>
            <person name="Magnuson J.K."/>
            <person name="Henrissat B."/>
            <person name="Mortensen U.H."/>
            <person name="Larsen T.O."/>
            <person name="Devries R.P."/>
            <person name="Grigoriev I.V."/>
            <person name="Machida M."/>
            <person name="Baker S.E."/>
            <person name="Andersen M.R."/>
        </authorList>
    </citation>
    <scope>NUCLEOTIDE SEQUENCE [LARGE SCALE GENOMIC DNA]</scope>
    <source>
        <strain evidence="2 3">IBT 29228</strain>
    </source>
</reference>
<evidence type="ECO:0000313" key="2">
    <source>
        <dbReference type="EMBL" id="KAE8381143.1"/>
    </source>
</evidence>
<gene>
    <name evidence="2" type="ORF">BDV26DRAFT_289641</name>
</gene>
<evidence type="ECO:0000313" key="3">
    <source>
        <dbReference type="Proteomes" id="UP000326198"/>
    </source>
</evidence>
<protein>
    <submittedName>
        <fullName evidence="2">Uncharacterized protein</fullName>
    </submittedName>
</protein>
<dbReference type="Proteomes" id="UP000326198">
    <property type="component" value="Unassembled WGS sequence"/>
</dbReference>